<dbReference type="EMBL" id="WOFV02000039">
    <property type="protein sequence ID" value="NAS18672.1"/>
    <property type="molecule type" value="Genomic_DNA"/>
</dbReference>
<dbReference type="Proteomes" id="UP000238081">
    <property type="component" value="Unassembled WGS sequence"/>
</dbReference>
<evidence type="ECO:0000256" key="1">
    <source>
        <dbReference type="ARBA" id="ARBA00002486"/>
    </source>
</evidence>
<evidence type="ECO:0000313" key="7">
    <source>
        <dbReference type="Proteomes" id="UP000474042"/>
    </source>
</evidence>
<dbReference type="InterPro" id="IPR049874">
    <property type="entry name" value="ROK_cs"/>
</dbReference>
<dbReference type="Gene3D" id="3.30.420.40">
    <property type="match status" value="2"/>
</dbReference>
<dbReference type="CDD" id="cd00090">
    <property type="entry name" value="HTH_ARSR"/>
    <property type="match status" value="1"/>
</dbReference>
<keyword evidence="3" id="KW-0119">Carbohydrate metabolism</keyword>
<proteinExistence type="inferred from homology"/>
<name>A0A2S7F5N0_CLOBU</name>
<dbReference type="InterPro" id="IPR036388">
    <property type="entry name" value="WH-like_DNA-bd_sf"/>
</dbReference>
<dbReference type="PROSITE" id="PS01125">
    <property type="entry name" value="ROK"/>
    <property type="match status" value="1"/>
</dbReference>
<dbReference type="PANTHER" id="PTHR18964">
    <property type="entry name" value="ROK (REPRESSOR, ORF, KINASE) FAMILY"/>
    <property type="match status" value="1"/>
</dbReference>
<dbReference type="InterPro" id="IPR036390">
    <property type="entry name" value="WH_DNA-bd_sf"/>
</dbReference>
<dbReference type="RefSeq" id="WP_024040961.1">
    <property type="nucleotide sequence ID" value="NZ_CAVLFH010000002.1"/>
</dbReference>
<dbReference type="Pfam" id="PF00480">
    <property type="entry name" value="ROK"/>
    <property type="match status" value="1"/>
</dbReference>
<dbReference type="Proteomes" id="UP000474042">
    <property type="component" value="Unassembled WGS sequence"/>
</dbReference>
<dbReference type="AlphaFoldDB" id="A0A2S7F5N0"/>
<keyword evidence="3" id="KW-0859">Xylose metabolism</keyword>
<dbReference type="SUPFAM" id="SSF53067">
    <property type="entry name" value="Actin-like ATPase domain"/>
    <property type="match status" value="1"/>
</dbReference>
<evidence type="ECO:0000313" key="6">
    <source>
        <dbReference type="Proteomes" id="UP000238081"/>
    </source>
</evidence>
<comment type="caution">
    <text evidence="5">The sequence shown here is derived from an EMBL/GenBank/DDBJ whole genome shotgun (WGS) entry which is preliminary data.</text>
</comment>
<organism evidence="5 6">
    <name type="scientific">Clostridium butyricum</name>
    <dbReference type="NCBI Taxonomy" id="1492"/>
    <lineage>
        <taxon>Bacteria</taxon>
        <taxon>Bacillati</taxon>
        <taxon>Bacillota</taxon>
        <taxon>Clostridia</taxon>
        <taxon>Eubacteriales</taxon>
        <taxon>Clostridiaceae</taxon>
        <taxon>Clostridium</taxon>
    </lineage>
</organism>
<dbReference type="Gene3D" id="1.10.10.10">
    <property type="entry name" value="Winged helix-like DNA-binding domain superfamily/Winged helix DNA-binding domain"/>
    <property type="match status" value="1"/>
</dbReference>
<dbReference type="GO" id="GO:0042732">
    <property type="term" value="P:D-xylose metabolic process"/>
    <property type="evidence" value="ECO:0007669"/>
    <property type="project" value="UniProtKB-KW"/>
</dbReference>
<dbReference type="PANTHER" id="PTHR18964:SF110">
    <property type="entry name" value="TRANSCRIPTIONAL REGULATOR, XYLR-RELATED"/>
    <property type="match status" value="1"/>
</dbReference>
<gene>
    <name evidence="5" type="ORF">AWN73_19665</name>
    <name evidence="4" type="ORF">GND98_012540</name>
</gene>
<dbReference type="SUPFAM" id="SSF46785">
    <property type="entry name" value="Winged helix' DNA-binding domain"/>
    <property type="match status" value="1"/>
</dbReference>
<comment type="similarity">
    <text evidence="2">Belongs to the ROK (NagC/XylR) family.</text>
</comment>
<dbReference type="Pfam" id="PF13412">
    <property type="entry name" value="HTH_24"/>
    <property type="match status" value="1"/>
</dbReference>
<evidence type="ECO:0000256" key="3">
    <source>
        <dbReference type="ARBA" id="ARBA00022629"/>
    </source>
</evidence>
<protein>
    <submittedName>
        <fullName evidence="4">ROK family protein</fullName>
    </submittedName>
    <submittedName>
        <fullName evidence="5">ROK family transcriptional regulator</fullName>
    </submittedName>
</protein>
<accession>A0A2S7F5N0</accession>
<comment type="function">
    <text evidence="1">Transcriptional repressor of xylose-utilizing enzymes.</text>
</comment>
<reference evidence="4 7" key="2">
    <citation type="submission" date="2020-01" db="EMBL/GenBank/DDBJ databases">
        <title>Genome sequence of a 1,3-propanediol producer, Clostridium butyricum S3.</title>
        <authorList>
            <person name="Zhou J."/>
        </authorList>
    </citation>
    <scope>NUCLEOTIDE SEQUENCE [LARGE SCALE GENOMIC DNA]</scope>
    <source>
        <strain evidence="4 7">S3</strain>
    </source>
</reference>
<dbReference type="InterPro" id="IPR000600">
    <property type="entry name" value="ROK"/>
</dbReference>
<dbReference type="InterPro" id="IPR043129">
    <property type="entry name" value="ATPase_NBD"/>
</dbReference>
<reference evidence="5 6" key="1">
    <citation type="submission" date="2016-01" db="EMBL/GenBank/DDBJ databases">
        <title>Characterization of the Clostridium difficile lineages that are prevalent in Hong Kong and China.</title>
        <authorList>
            <person name="Kwok J.S.-L."/>
            <person name="Lam W.-Y."/>
            <person name="Ip M."/>
            <person name="Chan T.-F."/>
            <person name="Hawkey P.M."/>
            <person name="Tsui S.K.-W."/>
        </authorList>
    </citation>
    <scope>NUCLEOTIDE SEQUENCE [LARGE SCALE GENOMIC DNA]</scope>
    <source>
        <strain evidence="5 6">300064</strain>
    </source>
</reference>
<evidence type="ECO:0000313" key="4">
    <source>
        <dbReference type="EMBL" id="NAS18672.1"/>
    </source>
</evidence>
<dbReference type="InterPro" id="IPR011991">
    <property type="entry name" value="ArsR-like_HTH"/>
</dbReference>
<evidence type="ECO:0000256" key="2">
    <source>
        <dbReference type="ARBA" id="ARBA00006479"/>
    </source>
</evidence>
<dbReference type="EMBL" id="LRDH01000158">
    <property type="protein sequence ID" value="PPV12157.1"/>
    <property type="molecule type" value="Genomic_DNA"/>
</dbReference>
<sequence length="382" mass="43180">MKEVNHSKIKETNRKKIIKLLLEKDEITKLDISRTLNISITTVSTNISELKKEGIVENVRAMKSTGGRKAIAIKLNEQCNYALGLALTPRHIKLSLINIKSSEIENIRVRHNNEGIEEIVNLANNNILKILKNHNIDDKQLLGMGISVPGTVDSQNGIIKRCYLLKINNFNLKEKFQYLNIPIYIENEANLSAYYEYLNKKYIVDNLLYVSINDGVGLGIIINGNIYMGSNNSAGEMGHTKIKIGGRVCKCGARGCFEAYTSKNALLEDYNKCMNKDINDIEVFEELYNNNDMDVKNIVNGYMDVLGAGISNLTMLLDPNVVVIGGEINNILNNEIDYLRKVIYKDNLFLDKSICNVEITRFKESYLLGAARFVIEEFLKIK</sequence>
<evidence type="ECO:0000313" key="5">
    <source>
        <dbReference type="EMBL" id="PPV12157.1"/>
    </source>
</evidence>